<dbReference type="RefSeq" id="WP_068418433.1">
    <property type="nucleotide sequence ID" value="NZ_LRDB01000050.1"/>
</dbReference>
<dbReference type="OrthoDB" id="1445473at2"/>
<dbReference type="EMBL" id="LRDB01000050">
    <property type="protein sequence ID" value="KYG73206.1"/>
    <property type="molecule type" value="Genomic_DNA"/>
</dbReference>
<comment type="caution">
    <text evidence="1">The sequence shown here is derived from an EMBL/GenBank/DDBJ whole genome shotgun (WGS) entry which is preliminary data.</text>
</comment>
<dbReference type="STRING" id="296218.AWN68_11025"/>
<reference evidence="1 2" key="1">
    <citation type="submission" date="2016-01" db="EMBL/GenBank/DDBJ databases">
        <title>Genome sequencing of Roseivirga echinicomitans KMM 6058.</title>
        <authorList>
            <person name="Selvaratnam C."/>
            <person name="Thevarajoo S."/>
            <person name="Goh K.M."/>
            <person name="Ee R."/>
            <person name="Chan K.-G."/>
            <person name="Chong C.S."/>
        </authorList>
    </citation>
    <scope>NUCLEOTIDE SEQUENCE [LARGE SCALE GENOMIC DNA]</scope>
    <source>
        <strain evidence="1 2">KMM 6058</strain>
    </source>
</reference>
<protein>
    <submittedName>
        <fullName evidence="1">Uncharacterized protein</fullName>
    </submittedName>
</protein>
<accession>A0A150X3B2</accession>
<dbReference type="AlphaFoldDB" id="A0A150X3B2"/>
<gene>
    <name evidence="1" type="ORF">AWN68_11025</name>
</gene>
<organism evidence="1 2">
    <name type="scientific">Roseivirga echinicomitans</name>
    <dbReference type="NCBI Taxonomy" id="296218"/>
    <lineage>
        <taxon>Bacteria</taxon>
        <taxon>Pseudomonadati</taxon>
        <taxon>Bacteroidota</taxon>
        <taxon>Cytophagia</taxon>
        <taxon>Cytophagales</taxon>
        <taxon>Roseivirgaceae</taxon>
        <taxon>Roseivirga</taxon>
    </lineage>
</organism>
<dbReference type="Proteomes" id="UP000075615">
    <property type="component" value="Unassembled WGS sequence"/>
</dbReference>
<keyword evidence="2" id="KW-1185">Reference proteome</keyword>
<name>A0A150X3B2_9BACT</name>
<evidence type="ECO:0000313" key="2">
    <source>
        <dbReference type="Proteomes" id="UP000075615"/>
    </source>
</evidence>
<evidence type="ECO:0000313" key="1">
    <source>
        <dbReference type="EMBL" id="KYG73206.1"/>
    </source>
</evidence>
<proteinExistence type="predicted"/>
<sequence>MSNEKDELISKKVGYEAMLYCLKAYWENSGSNDLTDVLSGGEYWKGTDEPADSAFWEYWTEAIDKVRKDGPMFKELK</sequence>